<dbReference type="AlphaFoldDB" id="A0A061QY64"/>
<sequence length="82" mass="9244">DSGRQKSSTERERIAQGKRRRSNTSFGSVSEDEDLEEPRKRTHRDTPSPPKPTEEAGHASVSKPLPMKQQLSNSFVNNLILQ</sequence>
<feature type="non-terminal residue" evidence="2">
    <location>
        <position position="1"/>
    </location>
</feature>
<proteinExistence type="predicted"/>
<feature type="compositionally biased region" description="Polar residues" evidence="1">
    <location>
        <begin position="69"/>
        <end position="82"/>
    </location>
</feature>
<gene>
    <name evidence="2" type="ORF">TSPGSL018_21099</name>
</gene>
<evidence type="ECO:0000256" key="1">
    <source>
        <dbReference type="SAM" id="MobiDB-lite"/>
    </source>
</evidence>
<protein>
    <submittedName>
        <fullName evidence="2">Uncharacterized protein</fullName>
    </submittedName>
</protein>
<accession>A0A061QY64</accession>
<evidence type="ECO:0000313" key="2">
    <source>
        <dbReference type="EMBL" id="JAC63251.1"/>
    </source>
</evidence>
<feature type="region of interest" description="Disordered" evidence="1">
    <location>
        <begin position="1"/>
        <end position="82"/>
    </location>
</feature>
<feature type="compositionally biased region" description="Basic and acidic residues" evidence="1">
    <location>
        <begin position="1"/>
        <end position="15"/>
    </location>
</feature>
<name>A0A061QY64_9CHLO</name>
<dbReference type="EMBL" id="GBEZ01023651">
    <property type="protein sequence ID" value="JAC63251.1"/>
    <property type="molecule type" value="Transcribed_RNA"/>
</dbReference>
<feature type="non-terminal residue" evidence="2">
    <location>
        <position position="82"/>
    </location>
</feature>
<reference evidence="2" key="1">
    <citation type="submission" date="2014-05" db="EMBL/GenBank/DDBJ databases">
        <title>The transcriptome of the halophilic microalga Tetraselmis sp. GSL018 isolated from the Great Salt Lake, Utah.</title>
        <authorList>
            <person name="Jinkerson R.E."/>
            <person name="D'Adamo S."/>
            <person name="Posewitz M.C."/>
        </authorList>
    </citation>
    <scope>NUCLEOTIDE SEQUENCE</scope>
    <source>
        <strain evidence="2">GSL018</strain>
    </source>
</reference>
<organism evidence="2">
    <name type="scientific">Tetraselmis sp. GSL018</name>
    <dbReference type="NCBI Taxonomy" id="582737"/>
    <lineage>
        <taxon>Eukaryota</taxon>
        <taxon>Viridiplantae</taxon>
        <taxon>Chlorophyta</taxon>
        <taxon>core chlorophytes</taxon>
        <taxon>Chlorodendrophyceae</taxon>
        <taxon>Chlorodendrales</taxon>
        <taxon>Chlorodendraceae</taxon>
        <taxon>Tetraselmis</taxon>
    </lineage>
</organism>